<evidence type="ECO:0000256" key="2">
    <source>
        <dbReference type="ARBA" id="ARBA00023054"/>
    </source>
</evidence>
<keyword evidence="1" id="KW-0833">Ubl conjugation pathway</keyword>
<dbReference type="InterPro" id="IPR006577">
    <property type="entry name" value="UAS"/>
</dbReference>
<proteinExistence type="predicted"/>
<evidence type="ECO:0000256" key="1">
    <source>
        <dbReference type="ARBA" id="ARBA00022786"/>
    </source>
</evidence>
<dbReference type="EMBL" id="JARAOO010000011">
    <property type="protein sequence ID" value="KAJ7950597.1"/>
    <property type="molecule type" value="Genomic_DNA"/>
</dbReference>
<dbReference type="SMART" id="SM00594">
    <property type="entry name" value="UAS"/>
    <property type="match status" value="1"/>
</dbReference>
<evidence type="ECO:0000256" key="4">
    <source>
        <dbReference type="SAM" id="MobiDB-lite"/>
    </source>
</evidence>
<feature type="domain" description="UBX" evidence="5">
    <location>
        <begin position="307"/>
        <end position="385"/>
    </location>
</feature>
<dbReference type="CDD" id="cd01767">
    <property type="entry name" value="UBX"/>
    <property type="match status" value="1"/>
</dbReference>
<evidence type="ECO:0000259" key="5">
    <source>
        <dbReference type="PROSITE" id="PS50033"/>
    </source>
</evidence>
<accession>A0AAD7L3C6</accession>
<dbReference type="InterPro" id="IPR001012">
    <property type="entry name" value="UBX_dom"/>
</dbReference>
<keyword evidence="2 3" id="KW-0175">Coiled coil</keyword>
<dbReference type="Proteomes" id="UP001163823">
    <property type="component" value="Chromosome 11"/>
</dbReference>
<dbReference type="PANTHER" id="PTHR23322">
    <property type="entry name" value="FAS-ASSOCIATED PROTEIN"/>
    <property type="match status" value="1"/>
</dbReference>
<dbReference type="AlphaFoldDB" id="A0AAD7L3C6"/>
<dbReference type="SMART" id="SM00166">
    <property type="entry name" value="UBX"/>
    <property type="match status" value="1"/>
</dbReference>
<dbReference type="GO" id="GO:0043130">
    <property type="term" value="F:ubiquitin binding"/>
    <property type="evidence" value="ECO:0007669"/>
    <property type="project" value="TreeGrafter"/>
</dbReference>
<reference evidence="6" key="1">
    <citation type="journal article" date="2023" name="Science">
        <title>Elucidation of the pathway for biosynthesis of saponin adjuvants from the soapbark tree.</title>
        <authorList>
            <person name="Reed J."/>
            <person name="Orme A."/>
            <person name="El-Demerdash A."/>
            <person name="Owen C."/>
            <person name="Martin L.B.B."/>
            <person name="Misra R.C."/>
            <person name="Kikuchi S."/>
            <person name="Rejzek M."/>
            <person name="Martin A.C."/>
            <person name="Harkess A."/>
            <person name="Leebens-Mack J."/>
            <person name="Louveau T."/>
            <person name="Stephenson M.J."/>
            <person name="Osbourn A."/>
        </authorList>
    </citation>
    <scope>NUCLEOTIDE SEQUENCE</scope>
    <source>
        <strain evidence="6">S10</strain>
    </source>
</reference>
<organism evidence="6 7">
    <name type="scientific">Quillaja saponaria</name>
    <name type="common">Soap bark tree</name>
    <dbReference type="NCBI Taxonomy" id="32244"/>
    <lineage>
        <taxon>Eukaryota</taxon>
        <taxon>Viridiplantae</taxon>
        <taxon>Streptophyta</taxon>
        <taxon>Embryophyta</taxon>
        <taxon>Tracheophyta</taxon>
        <taxon>Spermatophyta</taxon>
        <taxon>Magnoliopsida</taxon>
        <taxon>eudicotyledons</taxon>
        <taxon>Gunneridae</taxon>
        <taxon>Pentapetalae</taxon>
        <taxon>rosids</taxon>
        <taxon>fabids</taxon>
        <taxon>Fabales</taxon>
        <taxon>Quillajaceae</taxon>
        <taxon>Quillaja</taxon>
    </lineage>
</organism>
<gene>
    <name evidence="6" type="ORF">O6P43_026771</name>
</gene>
<dbReference type="Gene3D" id="3.10.20.90">
    <property type="entry name" value="Phosphatidylinositol 3-kinase Catalytic Subunit, Chain A, domain 1"/>
    <property type="match status" value="1"/>
</dbReference>
<dbReference type="SUPFAM" id="SSF54236">
    <property type="entry name" value="Ubiquitin-like"/>
    <property type="match status" value="1"/>
</dbReference>
<dbReference type="InterPro" id="IPR029071">
    <property type="entry name" value="Ubiquitin-like_domsf"/>
</dbReference>
<feature type="coiled-coil region" evidence="3">
    <location>
        <begin position="248"/>
        <end position="282"/>
    </location>
</feature>
<feature type="region of interest" description="Disordered" evidence="4">
    <location>
        <begin position="39"/>
        <end position="59"/>
    </location>
</feature>
<name>A0AAD7L3C6_QUISA</name>
<dbReference type="SUPFAM" id="SSF52833">
    <property type="entry name" value="Thioredoxin-like"/>
    <property type="match status" value="1"/>
</dbReference>
<evidence type="ECO:0000256" key="3">
    <source>
        <dbReference type="SAM" id="Coils"/>
    </source>
</evidence>
<dbReference type="KEGG" id="qsa:O6P43_026771"/>
<dbReference type="PANTHER" id="PTHR23322:SF1">
    <property type="entry name" value="FAS-ASSOCIATED FACTOR 2"/>
    <property type="match status" value="1"/>
</dbReference>
<evidence type="ECO:0000313" key="6">
    <source>
        <dbReference type="EMBL" id="KAJ7950597.1"/>
    </source>
</evidence>
<protein>
    <submittedName>
        <fullName evidence="6">Plant UBX domain-containing protein 10-like</fullName>
    </submittedName>
</protein>
<keyword evidence="7" id="KW-1185">Reference proteome</keyword>
<sequence length="397" mass="44430">MVDAADKLAFYQAILDSPVLCTEILAAHGWDFELAISSSTSTNSEPQDTFTPGPTTARTDSNIVTRGALERWEAAATGIARKLIKLPVSVISGWAPDQTGMAIPQRRWFVNPHLHLRQWILWPHLKPNIGATRPNFACEGFVDAIDRSRSAFKLLFVYLHSPDHPDTPLFCNTTSCSETLAAFVNENFVSWGGSIRATEGFKTTKCLKASRFPFCAVAVATNQSSITLLQRLLLAEERHNYMRLREDYAAFRIVMDCLQREAAEAERKQKEEEEAREGAALEATKKQAALAKIRKEKFLSLGAEPVKVPNVTQVLVRFPNGARKERRFHSTATIQSLYDYVDSLDCLETESSSLVSNFPRVVFGQEKVSLSLKEAGLHPQNFVRLYKGISYQSRNSN</sequence>
<comment type="caution">
    <text evidence="6">The sequence shown here is derived from an EMBL/GenBank/DDBJ whole genome shotgun (WGS) entry which is preliminary data.</text>
</comment>
<dbReference type="InterPro" id="IPR036249">
    <property type="entry name" value="Thioredoxin-like_sf"/>
</dbReference>
<dbReference type="InterPro" id="IPR050730">
    <property type="entry name" value="UBX_domain-protein"/>
</dbReference>
<evidence type="ECO:0000313" key="7">
    <source>
        <dbReference type="Proteomes" id="UP001163823"/>
    </source>
</evidence>
<dbReference type="GO" id="GO:0036503">
    <property type="term" value="P:ERAD pathway"/>
    <property type="evidence" value="ECO:0007669"/>
    <property type="project" value="TreeGrafter"/>
</dbReference>
<dbReference type="PROSITE" id="PS50033">
    <property type="entry name" value="UBX"/>
    <property type="match status" value="1"/>
</dbReference>
<dbReference type="Gene3D" id="3.40.30.10">
    <property type="entry name" value="Glutaredoxin"/>
    <property type="match status" value="1"/>
</dbReference>
<dbReference type="Pfam" id="PF00789">
    <property type="entry name" value="UBX"/>
    <property type="match status" value="1"/>
</dbReference>
<dbReference type="GO" id="GO:0005783">
    <property type="term" value="C:endoplasmic reticulum"/>
    <property type="evidence" value="ECO:0007669"/>
    <property type="project" value="TreeGrafter"/>
</dbReference>